<comment type="caution">
    <text evidence="1">The sequence shown here is derived from an EMBL/GenBank/DDBJ whole genome shotgun (WGS) entry which is preliminary data.</text>
</comment>
<dbReference type="RefSeq" id="WP_048878825.1">
    <property type="nucleotide sequence ID" value="NZ_BANC01000045.1"/>
</dbReference>
<keyword evidence="2" id="KW-1185">Reference proteome</keyword>
<evidence type="ECO:0000313" key="1">
    <source>
        <dbReference type="EMBL" id="GAN80415.1"/>
    </source>
</evidence>
<accession>A0A0D6PF89</accession>
<evidence type="ECO:0000313" key="2">
    <source>
        <dbReference type="Proteomes" id="UP000032668"/>
    </source>
</evidence>
<sequence>MSDNSNTILTEMTDAELGHAMGTLLLLTLPGPGETDGPEPLSPVTVKACRLVLAEADKRGIIGQNTFALTLIEALETEFPNA</sequence>
<proteinExistence type="predicted"/>
<organism evidence="1 2">
    <name type="scientific">Acidocella aminolytica 101 = DSM 11237</name>
    <dbReference type="NCBI Taxonomy" id="1120923"/>
    <lineage>
        <taxon>Bacteria</taxon>
        <taxon>Pseudomonadati</taxon>
        <taxon>Pseudomonadota</taxon>
        <taxon>Alphaproteobacteria</taxon>
        <taxon>Acetobacterales</taxon>
        <taxon>Acidocellaceae</taxon>
        <taxon>Acidocella</taxon>
    </lineage>
</organism>
<protein>
    <submittedName>
        <fullName evidence="1">Uncharacterized protein</fullName>
    </submittedName>
</protein>
<gene>
    <name evidence="1" type="ORF">Aam_046_056</name>
</gene>
<dbReference type="EMBL" id="BANC01000045">
    <property type="protein sequence ID" value="GAN80415.1"/>
    <property type="molecule type" value="Genomic_DNA"/>
</dbReference>
<dbReference type="Proteomes" id="UP000032668">
    <property type="component" value="Unassembled WGS sequence"/>
</dbReference>
<dbReference type="AlphaFoldDB" id="A0A0D6PF89"/>
<dbReference type="STRING" id="1120923.SAMN02746095_03312"/>
<name>A0A0D6PF89_9PROT</name>
<reference evidence="1 2" key="1">
    <citation type="submission" date="2012-11" db="EMBL/GenBank/DDBJ databases">
        <title>Whole genome sequence of Acidocella aminolytica 101 = DSM 11237.</title>
        <authorList>
            <person name="Azuma Y."/>
            <person name="Higashiura N."/>
            <person name="Hirakawa H."/>
            <person name="Matsushita K."/>
        </authorList>
    </citation>
    <scope>NUCLEOTIDE SEQUENCE [LARGE SCALE GENOMIC DNA]</scope>
    <source>
        <strain evidence="2">101 / DSM 11237</strain>
    </source>
</reference>